<organism evidence="2 3">
    <name type="scientific">Stylophora pistillata</name>
    <name type="common">Smooth cauliflower coral</name>
    <dbReference type="NCBI Taxonomy" id="50429"/>
    <lineage>
        <taxon>Eukaryota</taxon>
        <taxon>Metazoa</taxon>
        <taxon>Cnidaria</taxon>
        <taxon>Anthozoa</taxon>
        <taxon>Hexacorallia</taxon>
        <taxon>Scleractinia</taxon>
        <taxon>Astrocoeniina</taxon>
        <taxon>Pocilloporidae</taxon>
        <taxon>Stylophora</taxon>
    </lineage>
</organism>
<dbReference type="OrthoDB" id="5982253at2759"/>
<dbReference type="EMBL" id="LSMT01000386">
    <property type="protein sequence ID" value="PFX18902.1"/>
    <property type="molecule type" value="Genomic_DNA"/>
</dbReference>
<dbReference type="PANTHER" id="PTHR31535">
    <property type="match status" value="1"/>
</dbReference>
<proteinExistence type="predicted"/>
<dbReference type="STRING" id="50429.A0A2B4RRP2"/>
<accession>A0A2B4RRP2</accession>
<comment type="caution">
    <text evidence="2">The sequence shown here is derived from an EMBL/GenBank/DDBJ whole genome shotgun (WGS) entry which is preliminary data.</text>
</comment>
<feature type="region of interest" description="Disordered" evidence="1">
    <location>
        <begin position="248"/>
        <end position="289"/>
    </location>
</feature>
<gene>
    <name evidence="2" type="ORF">AWC38_SpisGene16721</name>
</gene>
<evidence type="ECO:0000313" key="3">
    <source>
        <dbReference type="Proteomes" id="UP000225706"/>
    </source>
</evidence>
<name>A0A2B4RRP2_STYPI</name>
<feature type="region of interest" description="Disordered" evidence="1">
    <location>
        <begin position="145"/>
        <end position="209"/>
    </location>
</feature>
<sequence>MQVPVIDGRFHRPLTADLILKKGLWQDFTANFTNLGASGRLGPSSIGNHYKGQGHDGHVTLVAGIQQWRLPCNTRYRIEAVGATGGYDTTNAGRYRGFGARIIGTFQLKKEETLKILVGQEGGLNSASSSSGGGGGSFVVRSDNTPLIIAGGGGGRESPQSSKTECHATTSTSGNPGYSNGSPTWSGGSNGTGANTADHGNSGGGGGGFLTSGRSSVNFGGSYGNGGEGGKGFLQGGEGGRAMSNNAHGGFGGGGGAYGNGGGAGGGGGYSGGASGDNDSNSCGGGGGS</sequence>
<protein>
    <submittedName>
        <fullName evidence="2">Uncharacterized protein</fullName>
    </submittedName>
</protein>
<evidence type="ECO:0000313" key="2">
    <source>
        <dbReference type="EMBL" id="PFX18902.1"/>
    </source>
</evidence>
<reference evidence="3" key="1">
    <citation type="journal article" date="2017" name="bioRxiv">
        <title>Comparative analysis of the genomes of Stylophora pistillata and Acropora digitifera provides evidence for extensive differences between species of corals.</title>
        <authorList>
            <person name="Voolstra C.R."/>
            <person name="Li Y."/>
            <person name="Liew Y.J."/>
            <person name="Baumgarten S."/>
            <person name="Zoccola D."/>
            <person name="Flot J.-F."/>
            <person name="Tambutte S."/>
            <person name="Allemand D."/>
            <person name="Aranda M."/>
        </authorList>
    </citation>
    <scope>NUCLEOTIDE SEQUENCE [LARGE SCALE GENOMIC DNA]</scope>
</reference>
<keyword evidence="3" id="KW-1185">Reference proteome</keyword>
<dbReference type="AlphaFoldDB" id="A0A2B4RRP2"/>
<feature type="compositionally biased region" description="Gly residues" evidence="1">
    <location>
        <begin position="249"/>
        <end position="275"/>
    </location>
</feature>
<feature type="compositionally biased region" description="Polar residues" evidence="1">
    <location>
        <begin position="158"/>
        <end position="199"/>
    </location>
</feature>
<dbReference type="PANTHER" id="PTHR31535:SF3">
    <property type="entry name" value="REGULATORY PROTEIN ZESTE"/>
    <property type="match status" value="1"/>
</dbReference>
<dbReference type="Proteomes" id="UP000225706">
    <property type="component" value="Unassembled WGS sequence"/>
</dbReference>
<evidence type="ECO:0000256" key="1">
    <source>
        <dbReference type="SAM" id="MobiDB-lite"/>
    </source>
</evidence>